<reference evidence="1" key="1">
    <citation type="submission" date="2025-09" db="UniProtKB">
        <authorList>
            <consortium name="EnsemblPlants"/>
        </authorList>
    </citation>
    <scope>IDENTIFICATION</scope>
</reference>
<organism evidence="1 2">
    <name type="scientific">Avena sativa</name>
    <name type="common">Oat</name>
    <dbReference type="NCBI Taxonomy" id="4498"/>
    <lineage>
        <taxon>Eukaryota</taxon>
        <taxon>Viridiplantae</taxon>
        <taxon>Streptophyta</taxon>
        <taxon>Embryophyta</taxon>
        <taxon>Tracheophyta</taxon>
        <taxon>Spermatophyta</taxon>
        <taxon>Magnoliopsida</taxon>
        <taxon>Liliopsida</taxon>
        <taxon>Poales</taxon>
        <taxon>Poaceae</taxon>
        <taxon>BOP clade</taxon>
        <taxon>Pooideae</taxon>
        <taxon>Poodae</taxon>
        <taxon>Poeae</taxon>
        <taxon>Poeae Chloroplast Group 1 (Aveneae type)</taxon>
        <taxon>Aveninae</taxon>
        <taxon>Avena</taxon>
    </lineage>
</organism>
<evidence type="ECO:0000313" key="2">
    <source>
        <dbReference type="Proteomes" id="UP001732700"/>
    </source>
</evidence>
<dbReference type="EnsemblPlants" id="AVESA.00010b.r2.UnG1463420.1">
    <property type="protein sequence ID" value="AVESA.00010b.r2.UnG1463420.1.CDS"/>
    <property type="gene ID" value="AVESA.00010b.r2.UnG1463420"/>
</dbReference>
<keyword evidence="2" id="KW-1185">Reference proteome</keyword>
<protein>
    <submittedName>
        <fullName evidence="1">Uncharacterized protein</fullName>
    </submittedName>
</protein>
<sequence>MVLVASASDHRHRRAAKSSPPPNPATPSTLKIPSAKASAGAGLQDFSFTWGVQRRLRCSKDGGPVHASPSPSPPHHPHTPSPDKDKPKLPPPQDTTATVVGSSRPQRPRNLRPLRQAASRPDVAGHQAALKSPKKAQAKPRKRGFAVALTKEEIARDFAAVRRCPTRPAPAARRTSKKRPRPVQIAVDKMCPGLLLLDVDLDNYKIEEVVEATF</sequence>
<dbReference type="Proteomes" id="UP001732700">
    <property type="component" value="Unassembled WGS sequence"/>
</dbReference>
<accession>A0ACD6AUU6</accession>
<name>A0ACD6AUU6_AVESA</name>
<proteinExistence type="predicted"/>
<evidence type="ECO:0000313" key="1">
    <source>
        <dbReference type="EnsemblPlants" id="AVESA.00010b.r2.UnG1463420.1.CDS"/>
    </source>
</evidence>